<keyword evidence="3" id="KW-0813">Transport</keyword>
<keyword evidence="10" id="KW-0066">ATP synthesis</keyword>
<dbReference type="GO" id="GO:0045259">
    <property type="term" value="C:proton-transporting ATP synthase complex"/>
    <property type="evidence" value="ECO:0007669"/>
    <property type="project" value="UniProtKB-KW"/>
</dbReference>
<accession>A0A286KAQ6</accession>
<evidence type="ECO:0000256" key="12">
    <source>
        <dbReference type="SAM" id="Phobius"/>
    </source>
</evidence>
<comment type="similarity">
    <text evidence="2">Belongs to the ATPase A chain family.</text>
</comment>
<dbReference type="PANTHER" id="PTHR11410">
    <property type="entry name" value="ATP SYNTHASE SUBUNIT A"/>
    <property type="match status" value="1"/>
</dbReference>
<evidence type="ECO:0000256" key="9">
    <source>
        <dbReference type="ARBA" id="ARBA00023136"/>
    </source>
</evidence>
<comment type="subcellular location">
    <subcellularLocation>
        <location evidence="1">Membrane</location>
        <topology evidence="1">Multi-pass membrane protein</topology>
    </subcellularLocation>
    <subcellularLocation>
        <location evidence="11">Mitochondrion inner membrane</location>
        <topology evidence="11">Multi-pass membrane protein</topology>
    </subcellularLocation>
</comment>
<evidence type="ECO:0000256" key="3">
    <source>
        <dbReference type="ARBA" id="ARBA00022448"/>
    </source>
</evidence>
<keyword evidence="6" id="KW-0375">Hydrogen ion transport</keyword>
<evidence type="ECO:0000256" key="1">
    <source>
        <dbReference type="ARBA" id="ARBA00004141"/>
    </source>
</evidence>
<keyword evidence="13" id="KW-0496">Mitochondrion</keyword>
<evidence type="ECO:0000256" key="11">
    <source>
        <dbReference type="RuleBase" id="RU004450"/>
    </source>
</evidence>
<evidence type="ECO:0000256" key="10">
    <source>
        <dbReference type="ARBA" id="ARBA00023310"/>
    </source>
</evidence>
<keyword evidence="8" id="KW-0406">Ion transport</keyword>
<dbReference type="InterPro" id="IPR000568">
    <property type="entry name" value="ATP_synth_F0_asu"/>
</dbReference>
<proteinExistence type="inferred from homology"/>
<evidence type="ECO:0000313" key="13">
    <source>
        <dbReference type="EMBL" id="AOR07136.1"/>
    </source>
</evidence>
<keyword evidence="9 12" id="KW-0472">Membrane</keyword>
<protein>
    <recommendedName>
        <fullName evidence="11">ATP synthase subunit a</fullName>
    </recommendedName>
</protein>
<dbReference type="GO" id="GO:0005743">
    <property type="term" value="C:mitochondrial inner membrane"/>
    <property type="evidence" value="ECO:0007669"/>
    <property type="project" value="UniProtKB-SubCell"/>
</dbReference>
<dbReference type="CDD" id="cd00310">
    <property type="entry name" value="ATP-synt_Fo_a_6"/>
    <property type="match status" value="1"/>
</dbReference>
<dbReference type="Pfam" id="PF00119">
    <property type="entry name" value="ATP-synt_A"/>
    <property type="match status" value="1"/>
</dbReference>
<keyword evidence="5 12" id="KW-0812">Transmembrane</keyword>
<organism evidence="13">
    <name type="scientific">Mesenchytraeus solifugus</name>
    <name type="common">Glacier ice worm</name>
    <dbReference type="NCBI Taxonomy" id="223748"/>
    <lineage>
        <taxon>Eukaryota</taxon>
        <taxon>Metazoa</taxon>
        <taxon>Spiralia</taxon>
        <taxon>Lophotrochozoa</taxon>
        <taxon>Annelida</taxon>
        <taxon>Clitellata</taxon>
        <taxon>Oligochaeta</taxon>
        <taxon>Enchytraeida</taxon>
        <taxon>Enchytraeidae</taxon>
        <taxon>Mesenchytraeus</taxon>
    </lineage>
</organism>
<geneLocation type="mitochondrion" evidence="13"/>
<dbReference type="PROSITE" id="PS00449">
    <property type="entry name" value="ATPASE_A"/>
    <property type="match status" value="1"/>
</dbReference>
<reference evidence="13" key="1">
    <citation type="journal article" date="2017" name="Proc. R. Soc. B">
        <title>Punctuated invasion of water, ice, snow and terrestrial ecozones by segmented worms (Oligochaeta: Enchytraeidae: Mesenchytraeus).</title>
        <authorList>
            <person name="Lang S.A."/>
            <person name="Saglam N."/>
            <person name="Kawash J."/>
            <person name="Shain D.H."/>
        </authorList>
    </citation>
    <scope>NUCLEOTIDE SEQUENCE</scope>
</reference>
<evidence type="ECO:0000256" key="4">
    <source>
        <dbReference type="ARBA" id="ARBA00022547"/>
    </source>
</evidence>
<dbReference type="GO" id="GO:0046933">
    <property type="term" value="F:proton-transporting ATP synthase activity, rotational mechanism"/>
    <property type="evidence" value="ECO:0007669"/>
    <property type="project" value="TreeGrafter"/>
</dbReference>
<dbReference type="PRINTS" id="PR00123">
    <property type="entry name" value="ATPASEA"/>
</dbReference>
<feature type="transmembrane region" description="Helical" evidence="12">
    <location>
        <begin position="72"/>
        <end position="96"/>
    </location>
</feature>
<dbReference type="AlphaFoldDB" id="A0A286KAQ6"/>
<feature type="transmembrane region" description="Helical" evidence="12">
    <location>
        <begin position="102"/>
        <end position="121"/>
    </location>
</feature>
<feature type="transmembrane region" description="Helical" evidence="12">
    <location>
        <begin position="20"/>
        <end position="41"/>
    </location>
</feature>
<dbReference type="SUPFAM" id="SSF81336">
    <property type="entry name" value="F1F0 ATP synthase subunit A"/>
    <property type="match status" value="1"/>
</dbReference>
<dbReference type="InterPro" id="IPR045083">
    <property type="entry name" value="ATP_synth_F0_asu_bact/mt"/>
</dbReference>
<evidence type="ECO:0000256" key="6">
    <source>
        <dbReference type="ARBA" id="ARBA00022781"/>
    </source>
</evidence>
<feature type="transmembrane region" description="Helical" evidence="12">
    <location>
        <begin position="173"/>
        <end position="197"/>
    </location>
</feature>
<dbReference type="InterPro" id="IPR035908">
    <property type="entry name" value="F0_ATP_A_sf"/>
</dbReference>
<dbReference type="PANTHER" id="PTHR11410:SF0">
    <property type="entry name" value="ATP SYNTHASE SUBUNIT A"/>
    <property type="match status" value="1"/>
</dbReference>
<keyword evidence="7 12" id="KW-1133">Transmembrane helix</keyword>
<dbReference type="Gene3D" id="1.20.120.220">
    <property type="entry name" value="ATP synthase, F0 complex, subunit A"/>
    <property type="match status" value="1"/>
</dbReference>
<evidence type="ECO:0000256" key="7">
    <source>
        <dbReference type="ARBA" id="ARBA00022989"/>
    </source>
</evidence>
<dbReference type="EMBL" id="KU728839">
    <property type="protein sequence ID" value="AOR07136.1"/>
    <property type="molecule type" value="Genomic_DNA"/>
</dbReference>
<keyword evidence="4" id="KW-0138">CF(0)</keyword>
<evidence type="ECO:0000256" key="2">
    <source>
        <dbReference type="ARBA" id="ARBA00006810"/>
    </source>
</evidence>
<dbReference type="InterPro" id="IPR023011">
    <property type="entry name" value="ATP_synth_F0_asu_AS"/>
</dbReference>
<sequence>MMPDIFSSFDPFMFNSVVPSNSIFLCINVLLILSMQSSFWIMGSRKSSFMNEIVQVIFSQLSRTSTVHLKGLSSLVSSIFVAIILINLFGLIPYMFSTSSHLIFTLTIGLPVWLSMVMSSFTKSFKASVAHFLPDGAPDWLNPFLVLIETTSIMVRPLTLSFRLAANMSAGHIVLSLVGIYCAAAVFSSTFTSIMLISVSIGYLLFEVAICMIQAYIFCLLLSLYSDDHAHVQDRSQAHSPVHAHSHGF</sequence>
<evidence type="ECO:0000256" key="8">
    <source>
        <dbReference type="ARBA" id="ARBA00023065"/>
    </source>
</evidence>
<feature type="transmembrane region" description="Helical" evidence="12">
    <location>
        <begin position="203"/>
        <end position="225"/>
    </location>
</feature>
<name>A0A286KAQ6_MESSO</name>
<evidence type="ECO:0000256" key="5">
    <source>
        <dbReference type="ARBA" id="ARBA00022692"/>
    </source>
</evidence>
<dbReference type="NCBIfam" id="TIGR01131">
    <property type="entry name" value="ATP_synt_6_or_A"/>
    <property type="match status" value="1"/>
</dbReference>